<protein>
    <submittedName>
        <fullName evidence="1">Uncharacterized protein</fullName>
    </submittedName>
</protein>
<sequence>MLFTHTSFNIEKLLSTADDNLFEYIFERPADVVRADLTEKLRAGIKITTNVKCDNFCTIRGCQGHKMEDW</sequence>
<reference evidence="1 4" key="2">
    <citation type="submission" date="2019-09" db="EMBL/GenBank/DDBJ databases">
        <title>Whole genome sequence of Photorhabdus heterorhabditis strain ETL (Enterobacteriales: Enterobacteriaceae) a bacterial symbiont of Heterorhabditis zealandica strain ETL (Rhabditida: Heterorhabditidae).</title>
        <authorList>
            <person name="Lulamba T.E."/>
            <person name="Serepa-Dlamini M.H."/>
        </authorList>
    </citation>
    <scope>NUCLEOTIDE SEQUENCE [LARGE SCALE GENOMIC DNA]</scope>
    <source>
        <strain evidence="1 4">ETL</strain>
    </source>
</reference>
<reference evidence="2 3" key="1">
    <citation type="submission" date="2015-09" db="EMBL/GenBank/DDBJ databases">
        <title>Draft genome sequence and assembly of Photorhabdus sp. VMG, a bacterial symbiont associated with Heterorhabditis zealandica.</title>
        <authorList>
            <person name="Naidoo S."/>
            <person name="Featherston J."/>
            <person name="Mothupi B."/>
            <person name="Gray V.M."/>
        </authorList>
    </citation>
    <scope>NUCLEOTIDE SEQUENCE [LARGE SCALE GENOMIC DNA]</scope>
    <source>
        <strain evidence="2 3">VMG</strain>
    </source>
</reference>
<gene>
    <name evidence="2" type="ORF">AM629_06465</name>
    <name evidence="1" type="ORF">F0L16_01245</name>
</gene>
<evidence type="ECO:0000313" key="3">
    <source>
        <dbReference type="Proteomes" id="UP000037727"/>
    </source>
</evidence>
<dbReference type="RefSeq" id="WP_054477252.1">
    <property type="nucleotide sequence ID" value="NZ_CAWMRL010000011.1"/>
</dbReference>
<dbReference type="Proteomes" id="UP000037727">
    <property type="component" value="Unassembled WGS sequence"/>
</dbReference>
<dbReference type="STRING" id="880156.AM629_06465"/>
<evidence type="ECO:0000313" key="2">
    <source>
        <dbReference type="EMBL" id="KOY62850.1"/>
    </source>
</evidence>
<comment type="caution">
    <text evidence="1">The sequence shown here is derived from an EMBL/GenBank/DDBJ whole genome shotgun (WGS) entry which is preliminary data.</text>
</comment>
<organism evidence="1 4">
    <name type="scientific">Photorhabdus heterorhabditis</name>
    <dbReference type="NCBI Taxonomy" id="880156"/>
    <lineage>
        <taxon>Bacteria</taxon>
        <taxon>Pseudomonadati</taxon>
        <taxon>Pseudomonadota</taxon>
        <taxon>Gammaproteobacteria</taxon>
        <taxon>Enterobacterales</taxon>
        <taxon>Morganellaceae</taxon>
        <taxon>Photorhabdus</taxon>
    </lineage>
</organism>
<dbReference type="EMBL" id="LJCS01000011">
    <property type="protein sequence ID" value="KOY62850.1"/>
    <property type="molecule type" value="Genomic_DNA"/>
</dbReference>
<name>A0A5B0XBC9_9GAMM</name>
<dbReference type="OrthoDB" id="6604568at2"/>
<dbReference type="Proteomes" id="UP000322184">
    <property type="component" value="Unassembled WGS sequence"/>
</dbReference>
<accession>A0A5B0XBC9</accession>
<dbReference type="EMBL" id="VTUW01000001">
    <property type="protein sequence ID" value="KAA1195768.1"/>
    <property type="molecule type" value="Genomic_DNA"/>
</dbReference>
<evidence type="ECO:0000313" key="1">
    <source>
        <dbReference type="EMBL" id="KAA1195768.1"/>
    </source>
</evidence>
<evidence type="ECO:0000313" key="4">
    <source>
        <dbReference type="Proteomes" id="UP000322184"/>
    </source>
</evidence>
<dbReference type="AlphaFoldDB" id="A0A5B0XBC9"/>
<proteinExistence type="predicted"/>
<keyword evidence="3" id="KW-1185">Reference proteome</keyword>